<protein>
    <submittedName>
        <fullName evidence="2">Spore germination protein PC</fullName>
    </submittedName>
</protein>
<gene>
    <name evidence="2" type="ORF">SAMN05216353_11835</name>
</gene>
<dbReference type="Pfam" id="PF10737">
    <property type="entry name" value="GerPC"/>
    <property type="match status" value="1"/>
</dbReference>
<dbReference type="InterPro" id="IPR019673">
    <property type="entry name" value="Spore_germination_GerPC"/>
</dbReference>
<name>A0A1I2NDA6_9BACI</name>
<organism evidence="2 3">
    <name type="scientific">Halobacillus alkaliphilus</name>
    <dbReference type="NCBI Taxonomy" id="396056"/>
    <lineage>
        <taxon>Bacteria</taxon>
        <taxon>Bacillati</taxon>
        <taxon>Bacillota</taxon>
        <taxon>Bacilli</taxon>
        <taxon>Bacillales</taxon>
        <taxon>Bacillaceae</taxon>
        <taxon>Halobacillus</taxon>
    </lineage>
</organism>
<accession>A0A1I2NDA6</accession>
<evidence type="ECO:0000256" key="1">
    <source>
        <dbReference type="SAM" id="Coils"/>
    </source>
</evidence>
<dbReference type="Proteomes" id="UP000198897">
    <property type="component" value="Unassembled WGS sequence"/>
</dbReference>
<evidence type="ECO:0000313" key="2">
    <source>
        <dbReference type="EMBL" id="SFG00849.1"/>
    </source>
</evidence>
<keyword evidence="3" id="KW-1185">Reference proteome</keyword>
<evidence type="ECO:0000313" key="3">
    <source>
        <dbReference type="Proteomes" id="UP000198897"/>
    </source>
</evidence>
<sequence>MNNNYQSWQAWVQQVMKHMEKQQQMINQLTQKIEQLQMNESPKTVIEKIEYHFDQLKIDTLEGTLQIGLTPNGNEAADIGDFYANEGQMPPQQDPVLHQLQKYMNTDIPQWMNQYTRDHDISVTDHHKEQIIADVRKQLAQRVEHYKNQNPDLDNAGLVNQVQNEIRHSIAQYFDSFQGDGTS</sequence>
<reference evidence="3" key="1">
    <citation type="submission" date="2016-10" db="EMBL/GenBank/DDBJ databases">
        <authorList>
            <person name="Varghese N."/>
            <person name="Submissions S."/>
        </authorList>
    </citation>
    <scope>NUCLEOTIDE SEQUENCE [LARGE SCALE GENOMIC DNA]</scope>
    <source>
        <strain evidence="3">FP5</strain>
    </source>
</reference>
<dbReference type="RefSeq" id="WP_089752106.1">
    <property type="nucleotide sequence ID" value="NZ_FOOG01000018.1"/>
</dbReference>
<dbReference type="EMBL" id="FOOG01000018">
    <property type="protein sequence ID" value="SFG00849.1"/>
    <property type="molecule type" value="Genomic_DNA"/>
</dbReference>
<keyword evidence="1" id="KW-0175">Coiled coil</keyword>
<dbReference type="OrthoDB" id="2991331at2"/>
<dbReference type="AlphaFoldDB" id="A0A1I2NDA6"/>
<feature type="coiled-coil region" evidence="1">
    <location>
        <begin position="12"/>
        <end position="39"/>
    </location>
</feature>
<proteinExistence type="predicted"/>